<dbReference type="Proteomes" id="UP000077405">
    <property type="component" value="Chromosome"/>
</dbReference>
<dbReference type="KEGG" id="ahu:A6A40_03945"/>
<dbReference type="AlphaFoldDB" id="A0A168Y2K4"/>
<dbReference type="InterPro" id="IPR032581">
    <property type="entry name" value="DUF4917"/>
</dbReference>
<accession>A0A168Y2K4</accession>
<name>A0A168Y2K4_9PROT</name>
<dbReference type="OrthoDB" id="828244at2"/>
<proteinExistence type="predicted"/>
<dbReference type="RefSeq" id="WP_063636109.1">
    <property type="nucleotide sequence ID" value="NZ_CP015285.1"/>
</dbReference>
<dbReference type="EMBL" id="CP015285">
    <property type="protein sequence ID" value="ANC91121.2"/>
    <property type="molecule type" value="Genomic_DNA"/>
</dbReference>
<dbReference type="STRING" id="1226968.A6A40_03945"/>
<keyword evidence="2" id="KW-1185">Reference proteome</keyword>
<sequence length="345" mass="38736">MELLTFDTVMRRAEKATNRHLLLGNGFSIALKPDIFHYASLYEAADFSAAPKVKDLFEALGTRDFETVIRHLTDTAKVVRVYWPERVKAIARLEEDAAAIKNALVSAIARNHPARPYEISPEQYAHCRHFLMPFKHIYTLNYDVLLYWALMQTEVDDLKLLPDDGFRHPENDLDAPYVSWQEANSPTVHYLHGALHLFDAGAEITKYTWSKTDVPLVDQIRRALDDSKYPIFVTEGTSASKRAKILHNAYLHKALRSFEAVCKPANSALVIFGHSLAENDQHILRCIAKGAIGQVFVSLYGDPNTAGNKAIIKGASRLMAGREKDRPAAKLNISFFDAASAEVWG</sequence>
<evidence type="ECO:0000313" key="2">
    <source>
        <dbReference type="Proteomes" id="UP000077405"/>
    </source>
</evidence>
<organism evidence="1 2">
    <name type="scientific">Azospirillum humicireducens</name>
    <dbReference type="NCBI Taxonomy" id="1226968"/>
    <lineage>
        <taxon>Bacteria</taxon>
        <taxon>Pseudomonadati</taxon>
        <taxon>Pseudomonadota</taxon>
        <taxon>Alphaproteobacteria</taxon>
        <taxon>Rhodospirillales</taxon>
        <taxon>Azospirillaceae</taxon>
        <taxon>Azospirillum</taxon>
    </lineage>
</organism>
<gene>
    <name evidence="1" type="ORF">A6A40_03945</name>
</gene>
<protein>
    <submittedName>
        <fullName evidence="1">DUF4917 domain-containing protein</fullName>
    </submittedName>
</protein>
<reference evidence="1 2" key="1">
    <citation type="journal article" date="2013" name="Int. J. Syst. Evol. Microbiol.">
        <title>Azospirillum humicireducens sp. nov., a nitrogen-fixing bacterium isolated from a microbial fuel cell.</title>
        <authorList>
            <person name="Zhou S."/>
            <person name="Han L."/>
            <person name="Wang Y."/>
            <person name="Yang G."/>
            <person name="Zhuang L."/>
            <person name="Hu P."/>
        </authorList>
    </citation>
    <scope>NUCLEOTIDE SEQUENCE [LARGE SCALE GENOMIC DNA]</scope>
    <source>
        <strain evidence="1 2">SgZ-5</strain>
    </source>
</reference>
<dbReference type="Pfam" id="PF16263">
    <property type="entry name" value="DUF4917"/>
    <property type="match status" value="1"/>
</dbReference>
<evidence type="ECO:0000313" key="1">
    <source>
        <dbReference type="EMBL" id="ANC91121.2"/>
    </source>
</evidence>